<dbReference type="InterPro" id="IPR050706">
    <property type="entry name" value="Cyclic-di-GMP_PDE-like"/>
</dbReference>
<dbReference type="Pfam" id="PF00563">
    <property type="entry name" value="EAL"/>
    <property type="match status" value="1"/>
</dbReference>
<evidence type="ECO:0000313" key="2">
    <source>
        <dbReference type="EMBL" id="QEE26992.1"/>
    </source>
</evidence>
<keyword evidence="3" id="KW-1185">Reference proteome</keyword>
<dbReference type="CDD" id="cd01948">
    <property type="entry name" value="EAL"/>
    <property type="match status" value="1"/>
</dbReference>
<dbReference type="Proteomes" id="UP000321820">
    <property type="component" value="Chromosome"/>
</dbReference>
<dbReference type="PANTHER" id="PTHR33121:SF76">
    <property type="entry name" value="SIGNALING PROTEIN"/>
    <property type="match status" value="1"/>
</dbReference>
<dbReference type="RefSeq" id="WP_147646188.1">
    <property type="nucleotide sequence ID" value="NZ_CP042806.1"/>
</dbReference>
<accession>A0A5B9E434</accession>
<proteinExistence type="predicted"/>
<name>A0A5B9E434_9BACT</name>
<dbReference type="PROSITE" id="PS50883">
    <property type="entry name" value="EAL"/>
    <property type="match status" value="1"/>
</dbReference>
<evidence type="ECO:0000313" key="3">
    <source>
        <dbReference type="Proteomes" id="UP000321820"/>
    </source>
</evidence>
<dbReference type="SMART" id="SM00052">
    <property type="entry name" value="EAL"/>
    <property type="match status" value="1"/>
</dbReference>
<dbReference type="PANTHER" id="PTHR33121">
    <property type="entry name" value="CYCLIC DI-GMP PHOSPHODIESTERASE PDEF"/>
    <property type="match status" value="1"/>
</dbReference>
<dbReference type="KEGG" id="talb:FTW19_02600"/>
<dbReference type="InterPro" id="IPR035919">
    <property type="entry name" value="EAL_sf"/>
</dbReference>
<evidence type="ECO:0000259" key="1">
    <source>
        <dbReference type="PROSITE" id="PS50883"/>
    </source>
</evidence>
<dbReference type="SUPFAM" id="SSF141868">
    <property type="entry name" value="EAL domain-like"/>
    <property type="match status" value="1"/>
</dbReference>
<sequence length="403" mass="44504">MYINLAKREQRRRTISGLLEGDIPFGFHYQPIVDLERGLVTGYEALARFPAEIASSPDQVFQAAGDLGRRADLESVVLRNAFWERSKLPPKCFLTINVGPSLLLSRQWQQLLKEIGHFGGTVFEITEDEPIHDYSILRSRLDQIREAGGHVAVDDTGAGYASLKHVMELRPNFIKLDRFFVGGCHKEPARSSLIEMMGTMASRIDATIIAEGVETASELEELIHLGVSLAQGYYLGKPSAEMLPLPPLQAEAIRTRAEARQQGNLWGVIDSCFTCFDADTAATYLDANDEAHVVLLVDERNRPSGIIERHSLIGIRHLVQPMKVQRESDLRAVLQRCLSRAPAYRFDPVVVIGADGRAAGVATVDRMVKFVLENGPLLDMRAAEVRALMGPGDRDTKAGTSGC</sequence>
<dbReference type="EMBL" id="CP042806">
    <property type="protein sequence ID" value="QEE26992.1"/>
    <property type="molecule type" value="Genomic_DNA"/>
</dbReference>
<dbReference type="GO" id="GO:0071111">
    <property type="term" value="F:cyclic-guanylate-specific phosphodiesterase activity"/>
    <property type="evidence" value="ECO:0007669"/>
    <property type="project" value="InterPro"/>
</dbReference>
<dbReference type="Gene3D" id="3.20.20.450">
    <property type="entry name" value="EAL domain"/>
    <property type="match status" value="1"/>
</dbReference>
<dbReference type="OrthoDB" id="8731447at2"/>
<gene>
    <name evidence="2" type="ORF">FTW19_02600</name>
</gene>
<reference evidence="2 3" key="1">
    <citation type="submission" date="2019-08" db="EMBL/GenBank/DDBJ databases">
        <title>Complete genome sequence of Terriglobus albidus strain ORNL.</title>
        <authorList>
            <person name="Podar M."/>
        </authorList>
    </citation>
    <scope>NUCLEOTIDE SEQUENCE [LARGE SCALE GENOMIC DNA]</scope>
    <source>
        <strain evidence="2 3">ORNL</strain>
    </source>
</reference>
<protein>
    <submittedName>
        <fullName evidence="2">EAL domain-containing protein</fullName>
    </submittedName>
</protein>
<dbReference type="AlphaFoldDB" id="A0A5B9E434"/>
<organism evidence="2 3">
    <name type="scientific">Terriglobus albidus</name>
    <dbReference type="NCBI Taxonomy" id="1592106"/>
    <lineage>
        <taxon>Bacteria</taxon>
        <taxon>Pseudomonadati</taxon>
        <taxon>Acidobacteriota</taxon>
        <taxon>Terriglobia</taxon>
        <taxon>Terriglobales</taxon>
        <taxon>Acidobacteriaceae</taxon>
        <taxon>Terriglobus</taxon>
    </lineage>
</organism>
<dbReference type="InterPro" id="IPR001633">
    <property type="entry name" value="EAL_dom"/>
</dbReference>
<feature type="domain" description="EAL" evidence="1">
    <location>
        <begin position="8"/>
        <end position="252"/>
    </location>
</feature>